<keyword evidence="6" id="KW-0472">Membrane</keyword>
<dbReference type="InterPro" id="IPR045024">
    <property type="entry name" value="NDH-2"/>
</dbReference>
<evidence type="ECO:0000256" key="5">
    <source>
        <dbReference type="ARBA" id="ARBA00023027"/>
    </source>
</evidence>
<dbReference type="PANTHER" id="PTHR43706">
    <property type="entry name" value="NADH DEHYDROGENASE"/>
    <property type="match status" value="1"/>
</dbReference>
<keyword evidence="4" id="KW-0560">Oxidoreductase</keyword>
<accession>A0ABS8W3L8</accession>
<keyword evidence="3" id="KW-0274">FAD</keyword>
<keyword evidence="8" id="KW-1185">Reference proteome</keyword>
<evidence type="ECO:0000256" key="3">
    <source>
        <dbReference type="ARBA" id="ARBA00022827"/>
    </source>
</evidence>
<reference evidence="7 8" key="1">
    <citation type="journal article" date="2021" name="BMC Genomics">
        <title>Datura genome reveals duplications of psychoactive alkaloid biosynthetic genes and high mutation rate following tissue culture.</title>
        <authorList>
            <person name="Rajewski A."/>
            <person name="Carter-House D."/>
            <person name="Stajich J."/>
            <person name="Litt A."/>
        </authorList>
    </citation>
    <scope>NUCLEOTIDE SEQUENCE [LARGE SCALE GENOMIC DNA]</scope>
    <source>
        <strain evidence="7">AR-01</strain>
    </source>
</reference>
<evidence type="ECO:0000313" key="7">
    <source>
        <dbReference type="EMBL" id="MCE2056070.1"/>
    </source>
</evidence>
<feature type="transmembrane region" description="Helical" evidence="6">
    <location>
        <begin position="25"/>
        <end position="45"/>
    </location>
</feature>
<dbReference type="Proteomes" id="UP000823775">
    <property type="component" value="Unassembled WGS sequence"/>
</dbReference>
<dbReference type="InterPro" id="IPR036188">
    <property type="entry name" value="FAD/NAD-bd_sf"/>
</dbReference>
<feature type="transmembrane region" description="Helical" evidence="6">
    <location>
        <begin position="66"/>
        <end position="89"/>
    </location>
</feature>
<gene>
    <name evidence="7" type="primary">NDA1_6</name>
    <name evidence="7" type="ORF">HAX54_044009</name>
</gene>
<evidence type="ECO:0000256" key="6">
    <source>
        <dbReference type="SAM" id="Phobius"/>
    </source>
</evidence>
<name>A0ABS8W3L8_DATST</name>
<protein>
    <submittedName>
        <fullName evidence="7">Internal alternative NAD(P)H-ubiquinone oxidoreductase A1, mitochondrial</fullName>
    </submittedName>
</protein>
<evidence type="ECO:0000313" key="8">
    <source>
        <dbReference type="Proteomes" id="UP000823775"/>
    </source>
</evidence>
<sequence>MDPVLDLISRLHTCFFSMELPCHTFSYSLLFCCLIVFIICLVAYMMMNFHVVSSLPFQFEHVSNNCYFYCISYSVLISFLDPVTINFSFQSGVRLVRGVVKDVQPDKIILSDGTDVPYGLLVWSTGVGPSPFVNTLDLPKARGR</sequence>
<evidence type="ECO:0000256" key="4">
    <source>
        <dbReference type="ARBA" id="ARBA00023002"/>
    </source>
</evidence>
<keyword evidence="5" id="KW-0520">NAD</keyword>
<dbReference type="SUPFAM" id="SSF51905">
    <property type="entry name" value="FAD/NAD(P)-binding domain"/>
    <property type="match status" value="1"/>
</dbReference>
<keyword evidence="6" id="KW-0812">Transmembrane</keyword>
<evidence type="ECO:0000256" key="1">
    <source>
        <dbReference type="ARBA" id="ARBA00005272"/>
    </source>
</evidence>
<dbReference type="Gene3D" id="3.50.50.100">
    <property type="match status" value="1"/>
</dbReference>
<keyword evidence="6" id="KW-1133">Transmembrane helix</keyword>
<organism evidence="7 8">
    <name type="scientific">Datura stramonium</name>
    <name type="common">Jimsonweed</name>
    <name type="synonym">Common thornapple</name>
    <dbReference type="NCBI Taxonomy" id="4076"/>
    <lineage>
        <taxon>Eukaryota</taxon>
        <taxon>Viridiplantae</taxon>
        <taxon>Streptophyta</taxon>
        <taxon>Embryophyta</taxon>
        <taxon>Tracheophyta</taxon>
        <taxon>Spermatophyta</taxon>
        <taxon>Magnoliopsida</taxon>
        <taxon>eudicotyledons</taxon>
        <taxon>Gunneridae</taxon>
        <taxon>Pentapetalae</taxon>
        <taxon>asterids</taxon>
        <taxon>lamiids</taxon>
        <taxon>Solanales</taxon>
        <taxon>Solanaceae</taxon>
        <taxon>Solanoideae</taxon>
        <taxon>Datureae</taxon>
        <taxon>Datura</taxon>
    </lineage>
</organism>
<keyword evidence="2" id="KW-0285">Flavoprotein</keyword>
<dbReference type="EMBL" id="JACEIK010006662">
    <property type="protein sequence ID" value="MCE2056070.1"/>
    <property type="molecule type" value="Genomic_DNA"/>
</dbReference>
<evidence type="ECO:0000256" key="2">
    <source>
        <dbReference type="ARBA" id="ARBA00022630"/>
    </source>
</evidence>
<dbReference type="PANTHER" id="PTHR43706:SF13">
    <property type="entry name" value="NADH DEHYDROGENASE-RELATED"/>
    <property type="match status" value="1"/>
</dbReference>
<comment type="caution">
    <text evidence="7">The sequence shown here is derived from an EMBL/GenBank/DDBJ whole genome shotgun (WGS) entry which is preliminary data.</text>
</comment>
<proteinExistence type="inferred from homology"/>
<comment type="similarity">
    <text evidence="1">Belongs to the NADH dehydrogenase family.</text>
</comment>